<gene>
    <name evidence="1" type="ORF">N7476_004877</name>
</gene>
<reference evidence="1" key="1">
    <citation type="submission" date="2022-12" db="EMBL/GenBank/DDBJ databases">
        <authorList>
            <person name="Petersen C."/>
        </authorList>
    </citation>
    <scope>NUCLEOTIDE SEQUENCE</scope>
    <source>
        <strain evidence="1">IBT 21472</strain>
    </source>
</reference>
<dbReference type="GO" id="GO:0016791">
    <property type="term" value="F:phosphatase activity"/>
    <property type="evidence" value="ECO:0007669"/>
    <property type="project" value="TreeGrafter"/>
</dbReference>
<dbReference type="InterPro" id="IPR050275">
    <property type="entry name" value="PGM_Phosphatase"/>
</dbReference>
<proteinExistence type="predicted"/>
<dbReference type="AlphaFoldDB" id="A0A9W9PYT2"/>
<sequence length="213" mass="23761">MPFRLHVVRHAEGTHNPKHDTTILDPPLTVTGVEQSKQLDHDFRFKNTVGIIITSPLRRTVQTTLHGFSSTLDTRYYKKSCVVDGARLILGADAQAHSARPCDTGSEISVLKDEFVELPWGELKMELDPVFPAKTGLYAPDMETLIARGERLRRGLEAQFVSIEGSDRPDLVLVMHGGMMRFVIVQDGGFGPAQCRSFEVSFDDGKLIVEREI</sequence>
<evidence type="ECO:0000313" key="1">
    <source>
        <dbReference type="EMBL" id="KAJ5318457.1"/>
    </source>
</evidence>
<dbReference type="InterPro" id="IPR013078">
    <property type="entry name" value="His_Pase_superF_clade-1"/>
</dbReference>
<dbReference type="GO" id="GO:0005737">
    <property type="term" value="C:cytoplasm"/>
    <property type="evidence" value="ECO:0007669"/>
    <property type="project" value="TreeGrafter"/>
</dbReference>
<dbReference type="SMART" id="SM00855">
    <property type="entry name" value="PGAM"/>
    <property type="match status" value="1"/>
</dbReference>
<dbReference type="Gene3D" id="3.40.50.1240">
    <property type="entry name" value="Phosphoglycerate mutase-like"/>
    <property type="match status" value="1"/>
</dbReference>
<dbReference type="Proteomes" id="UP001147746">
    <property type="component" value="Unassembled WGS sequence"/>
</dbReference>
<evidence type="ECO:0000313" key="2">
    <source>
        <dbReference type="Proteomes" id="UP001147746"/>
    </source>
</evidence>
<dbReference type="PANTHER" id="PTHR48100">
    <property type="entry name" value="BROAD-SPECIFICITY PHOSPHATASE YOR283W-RELATED"/>
    <property type="match status" value="1"/>
</dbReference>
<keyword evidence="2" id="KW-1185">Reference proteome</keyword>
<protein>
    <submittedName>
        <fullName evidence="1">Uncharacterized protein</fullName>
    </submittedName>
</protein>
<name>A0A9W9PYT2_9EURO</name>
<reference evidence="1" key="2">
    <citation type="journal article" date="2023" name="IMA Fungus">
        <title>Comparative genomic study of the Penicillium genus elucidates a diverse pangenome and 15 lateral gene transfer events.</title>
        <authorList>
            <person name="Petersen C."/>
            <person name="Sorensen T."/>
            <person name="Nielsen M.R."/>
            <person name="Sondergaard T.E."/>
            <person name="Sorensen J.L."/>
            <person name="Fitzpatrick D.A."/>
            <person name="Frisvad J.C."/>
            <person name="Nielsen K.L."/>
        </authorList>
    </citation>
    <scope>NUCLEOTIDE SEQUENCE</scope>
    <source>
        <strain evidence="1">IBT 21472</strain>
    </source>
</reference>
<dbReference type="CDD" id="cd07067">
    <property type="entry name" value="HP_PGM_like"/>
    <property type="match status" value="1"/>
</dbReference>
<dbReference type="EMBL" id="JAPZBO010000004">
    <property type="protein sequence ID" value="KAJ5318457.1"/>
    <property type="molecule type" value="Genomic_DNA"/>
</dbReference>
<accession>A0A9W9PYT2</accession>
<organism evidence="1 2">
    <name type="scientific">Penicillium atrosanguineum</name>
    <dbReference type="NCBI Taxonomy" id="1132637"/>
    <lineage>
        <taxon>Eukaryota</taxon>
        <taxon>Fungi</taxon>
        <taxon>Dikarya</taxon>
        <taxon>Ascomycota</taxon>
        <taxon>Pezizomycotina</taxon>
        <taxon>Eurotiomycetes</taxon>
        <taxon>Eurotiomycetidae</taxon>
        <taxon>Eurotiales</taxon>
        <taxon>Aspergillaceae</taxon>
        <taxon>Penicillium</taxon>
    </lineage>
</organism>
<dbReference type="PANTHER" id="PTHR48100:SF54">
    <property type="entry name" value="PHOSPHATASE SPAC5H10.03-RELATED"/>
    <property type="match status" value="1"/>
</dbReference>
<dbReference type="Pfam" id="PF00300">
    <property type="entry name" value="His_Phos_1"/>
    <property type="match status" value="1"/>
</dbReference>
<comment type="caution">
    <text evidence="1">The sequence shown here is derived from an EMBL/GenBank/DDBJ whole genome shotgun (WGS) entry which is preliminary data.</text>
</comment>
<dbReference type="InterPro" id="IPR029033">
    <property type="entry name" value="His_PPase_superfam"/>
</dbReference>
<dbReference type="SUPFAM" id="SSF53254">
    <property type="entry name" value="Phosphoglycerate mutase-like"/>
    <property type="match status" value="1"/>
</dbReference>